<dbReference type="InterPro" id="IPR027417">
    <property type="entry name" value="P-loop_NTPase"/>
</dbReference>
<protein>
    <submittedName>
        <fullName evidence="13">Multidrug ABC transporter ATP-binding protein</fullName>
    </submittedName>
</protein>
<comment type="caution">
    <text evidence="13">The sequence shown here is derived from an EMBL/GenBank/DDBJ whole genome shotgun (WGS) entry which is preliminary data.</text>
</comment>
<keyword evidence="2" id="KW-0813">Transport</keyword>
<dbReference type="GO" id="GO:0016887">
    <property type="term" value="F:ATP hydrolysis activity"/>
    <property type="evidence" value="ECO:0007669"/>
    <property type="project" value="InterPro"/>
</dbReference>
<dbReference type="GO" id="GO:0015421">
    <property type="term" value="F:ABC-type oligopeptide transporter activity"/>
    <property type="evidence" value="ECO:0007669"/>
    <property type="project" value="TreeGrafter"/>
</dbReference>
<evidence type="ECO:0000313" key="14">
    <source>
        <dbReference type="Proteomes" id="UP000660680"/>
    </source>
</evidence>
<dbReference type="Gene3D" id="3.40.50.300">
    <property type="entry name" value="P-loop containing nucleotide triphosphate hydrolases"/>
    <property type="match status" value="1"/>
</dbReference>
<feature type="transmembrane region" description="Helical" evidence="10">
    <location>
        <begin position="67"/>
        <end position="86"/>
    </location>
</feature>
<dbReference type="InterPro" id="IPR036640">
    <property type="entry name" value="ABC1_TM_sf"/>
</dbReference>
<dbReference type="AlphaFoldDB" id="A0A918GPP4"/>
<evidence type="ECO:0000256" key="8">
    <source>
        <dbReference type="ARBA" id="ARBA00022989"/>
    </source>
</evidence>
<dbReference type="PANTHER" id="PTHR43394">
    <property type="entry name" value="ATP-DEPENDENT PERMEASE MDL1, MITOCHONDRIAL"/>
    <property type="match status" value="1"/>
</dbReference>
<evidence type="ECO:0000256" key="1">
    <source>
        <dbReference type="ARBA" id="ARBA00004651"/>
    </source>
</evidence>
<keyword evidence="6" id="KW-0547">Nucleotide-binding</keyword>
<reference evidence="13" key="1">
    <citation type="journal article" date="2014" name="Int. J. Syst. Evol. Microbiol.">
        <title>Complete genome sequence of Corynebacterium casei LMG S-19264T (=DSM 44701T), isolated from a smear-ripened cheese.</title>
        <authorList>
            <consortium name="US DOE Joint Genome Institute (JGI-PGF)"/>
            <person name="Walter F."/>
            <person name="Albersmeier A."/>
            <person name="Kalinowski J."/>
            <person name="Ruckert C."/>
        </authorList>
    </citation>
    <scope>NUCLEOTIDE SEQUENCE</scope>
    <source>
        <strain evidence="13">JCM 3276</strain>
    </source>
</reference>
<dbReference type="RefSeq" id="WP_189213163.1">
    <property type="nucleotide sequence ID" value="NZ_BMRB01000005.1"/>
</dbReference>
<evidence type="ECO:0000259" key="12">
    <source>
        <dbReference type="PROSITE" id="PS50929"/>
    </source>
</evidence>
<keyword evidence="5 10" id="KW-0812">Transmembrane</keyword>
<dbReference type="InterPro" id="IPR003593">
    <property type="entry name" value="AAA+_ATPase"/>
</dbReference>
<dbReference type="SMART" id="SM00382">
    <property type="entry name" value="AAA"/>
    <property type="match status" value="1"/>
</dbReference>
<dbReference type="CDD" id="cd07346">
    <property type="entry name" value="ABC_6TM_exporters"/>
    <property type="match status" value="1"/>
</dbReference>
<evidence type="ECO:0000256" key="6">
    <source>
        <dbReference type="ARBA" id="ARBA00022741"/>
    </source>
</evidence>
<feature type="domain" description="ABC transmembrane type-1" evidence="12">
    <location>
        <begin position="28"/>
        <end position="311"/>
    </location>
</feature>
<dbReference type="FunFam" id="3.40.50.300:FF:001001">
    <property type="entry name" value="Multidrug ABC transporter ATP-binding protein"/>
    <property type="match status" value="1"/>
</dbReference>
<dbReference type="SUPFAM" id="SSF52540">
    <property type="entry name" value="P-loop containing nucleoside triphosphate hydrolases"/>
    <property type="match status" value="1"/>
</dbReference>
<dbReference type="Proteomes" id="UP000660680">
    <property type="component" value="Unassembled WGS sequence"/>
</dbReference>
<feature type="transmembrane region" description="Helical" evidence="10">
    <location>
        <begin position="147"/>
        <end position="164"/>
    </location>
</feature>
<keyword evidence="4" id="KW-0997">Cell inner membrane</keyword>
<evidence type="ECO:0000256" key="9">
    <source>
        <dbReference type="ARBA" id="ARBA00023136"/>
    </source>
</evidence>
<dbReference type="Pfam" id="PF00005">
    <property type="entry name" value="ABC_tran"/>
    <property type="match status" value="1"/>
</dbReference>
<dbReference type="PANTHER" id="PTHR43394:SF1">
    <property type="entry name" value="ATP-BINDING CASSETTE SUB-FAMILY B MEMBER 10, MITOCHONDRIAL"/>
    <property type="match status" value="1"/>
</dbReference>
<dbReference type="PROSITE" id="PS50929">
    <property type="entry name" value="ABC_TM1F"/>
    <property type="match status" value="1"/>
</dbReference>
<evidence type="ECO:0000259" key="11">
    <source>
        <dbReference type="PROSITE" id="PS50893"/>
    </source>
</evidence>
<dbReference type="GO" id="GO:0005524">
    <property type="term" value="F:ATP binding"/>
    <property type="evidence" value="ECO:0007669"/>
    <property type="project" value="UniProtKB-KW"/>
</dbReference>
<dbReference type="InterPro" id="IPR039421">
    <property type="entry name" value="Type_1_exporter"/>
</dbReference>
<dbReference type="Pfam" id="PF00664">
    <property type="entry name" value="ABC_membrane"/>
    <property type="match status" value="1"/>
</dbReference>
<dbReference type="InterPro" id="IPR003439">
    <property type="entry name" value="ABC_transporter-like_ATP-bd"/>
</dbReference>
<accession>A0A918GPP4</accession>
<dbReference type="SUPFAM" id="SSF90123">
    <property type="entry name" value="ABC transporter transmembrane region"/>
    <property type="match status" value="1"/>
</dbReference>
<evidence type="ECO:0000256" key="5">
    <source>
        <dbReference type="ARBA" id="ARBA00022692"/>
    </source>
</evidence>
<reference evidence="13" key="2">
    <citation type="submission" date="2020-09" db="EMBL/GenBank/DDBJ databases">
        <authorList>
            <person name="Sun Q."/>
            <person name="Ohkuma M."/>
        </authorList>
    </citation>
    <scope>NUCLEOTIDE SEQUENCE</scope>
    <source>
        <strain evidence="13">JCM 3276</strain>
    </source>
</reference>
<evidence type="ECO:0000313" key="13">
    <source>
        <dbReference type="EMBL" id="GGS50134.1"/>
    </source>
</evidence>
<name>A0A918GPP4_9PSEU</name>
<dbReference type="Gene3D" id="1.20.1560.10">
    <property type="entry name" value="ABC transporter type 1, transmembrane domain"/>
    <property type="match status" value="1"/>
</dbReference>
<feature type="transmembrane region" description="Helical" evidence="10">
    <location>
        <begin position="25"/>
        <end position="47"/>
    </location>
</feature>
<evidence type="ECO:0000256" key="2">
    <source>
        <dbReference type="ARBA" id="ARBA00022448"/>
    </source>
</evidence>
<sequence length="566" mass="59779">MTAFPVADRRASRRARRELLRGERWPMAGVLALTVAAAAAGLVAPWLLSRIIGLVEDGGATPDAVDALAGAIVGFALLQLVLTRLARRAAHRMGERATARLRDGLVDRVLALPTGVVERAGTGDLVTRSTADVAAVGATLRDAAPDLLVAAAQVLLVLGAVFLLHPVLGLAAVSGLPIVALGVRWYRRRARPAYLEHGRASSAVAESMSATAEGAHTAEAYGLADERVRDCDQAVDAVYHTRYRTLALRLRVFLTVNLGHVTPQLVVLTAGGSMYFAGRVGLGELVAAVLYVWQLADPVSRVGLWLEQIEASMAAMARIAGVAAPEEPAGGAVPHDDRVRLSGVRFAYVPGRDVLHGIDLAVRPGERLAIVGPSGAGKSTVGRLIAGIDRPREGRVLLGGAPVADIDPAERNRLVVLVTQEHHVFIGTLRENLAIADPDADDAALLAALRTVGWPEADLDAPLKGLPPDKAQLLALARVVLRDPHTVVLDEATSVLDPRSARATERAVAAVLSGRTVIAIAHRLHTAHDADRVAVVDHGRITELGSHDELMAANGPYASLWRSWHG</sequence>
<proteinExistence type="predicted"/>
<keyword evidence="7 13" id="KW-0067">ATP-binding</keyword>
<evidence type="ECO:0000256" key="3">
    <source>
        <dbReference type="ARBA" id="ARBA00022475"/>
    </source>
</evidence>
<evidence type="ECO:0000256" key="7">
    <source>
        <dbReference type="ARBA" id="ARBA00022840"/>
    </source>
</evidence>
<dbReference type="InterPro" id="IPR011527">
    <property type="entry name" value="ABC1_TM_dom"/>
</dbReference>
<dbReference type="GO" id="GO:0005886">
    <property type="term" value="C:plasma membrane"/>
    <property type="evidence" value="ECO:0007669"/>
    <property type="project" value="UniProtKB-SubCell"/>
</dbReference>
<dbReference type="PROSITE" id="PS50893">
    <property type="entry name" value="ABC_TRANSPORTER_2"/>
    <property type="match status" value="1"/>
</dbReference>
<comment type="subcellular location">
    <subcellularLocation>
        <location evidence="1">Cell membrane</location>
        <topology evidence="1">Multi-pass membrane protein</topology>
    </subcellularLocation>
</comment>
<keyword evidence="9 10" id="KW-0472">Membrane</keyword>
<feature type="domain" description="ABC transporter" evidence="11">
    <location>
        <begin position="339"/>
        <end position="563"/>
    </location>
</feature>
<keyword evidence="8 10" id="KW-1133">Transmembrane helix</keyword>
<evidence type="ECO:0000256" key="4">
    <source>
        <dbReference type="ARBA" id="ARBA00022519"/>
    </source>
</evidence>
<gene>
    <name evidence="13" type="ORF">GCM10010171_51620</name>
</gene>
<organism evidence="13 14">
    <name type="scientific">Actinokineospora fastidiosa</name>
    <dbReference type="NCBI Taxonomy" id="1816"/>
    <lineage>
        <taxon>Bacteria</taxon>
        <taxon>Bacillati</taxon>
        <taxon>Actinomycetota</taxon>
        <taxon>Actinomycetes</taxon>
        <taxon>Pseudonocardiales</taxon>
        <taxon>Pseudonocardiaceae</taxon>
        <taxon>Actinokineospora</taxon>
    </lineage>
</organism>
<keyword evidence="14" id="KW-1185">Reference proteome</keyword>
<evidence type="ECO:0000256" key="10">
    <source>
        <dbReference type="SAM" id="Phobius"/>
    </source>
</evidence>
<dbReference type="EMBL" id="BMRB01000005">
    <property type="protein sequence ID" value="GGS50134.1"/>
    <property type="molecule type" value="Genomic_DNA"/>
</dbReference>
<keyword evidence="3" id="KW-1003">Cell membrane</keyword>